<gene>
    <name evidence="1" type="ORF">BDM02DRAFT_3156056</name>
</gene>
<protein>
    <submittedName>
        <fullName evidence="1">Multidrug resistance-associated ABC transporter</fullName>
    </submittedName>
</protein>
<dbReference type="Proteomes" id="UP000886501">
    <property type="component" value="Unassembled WGS sequence"/>
</dbReference>
<dbReference type="EMBL" id="MU118029">
    <property type="protein sequence ID" value="KAF9647660.1"/>
    <property type="molecule type" value="Genomic_DNA"/>
</dbReference>
<comment type="caution">
    <text evidence="1">The sequence shown here is derived from an EMBL/GenBank/DDBJ whole genome shotgun (WGS) entry which is preliminary data.</text>
</comment>
<evidence type="ECO:0000313" key="1">
    <source>
        <dbReference type="EMBL" id="KAF9647660.1"/>
    </source>
</evidence>
<name>A0ACB6ZD08_THEGA</name>
<evidence type="ECO:0000313" key="2">
    <source>
        <dbReference type="Proteomes" id="UP000886501"/>
    </source>
</evidence>
<sequence>MPDYQLPVSIALTVVVAISATVNLATSKQEGKIKLDGPEGEQEHDPFNVTTPEDVAPGEPIDGPRFWSRIRLVKFVLLLDFIAILILQTVSFGWSVTTLEPKDAIVPTLNSFTALYLIILVIFTLNHVIPDVHFTQVVHIAVITTVATLMFGSITILPSSEIVILGQAEDAVSWGLHYAVVGLYAAACAISLSIPRGPAMYFPPEQIYSEKTVASITSRYRDNVCGIVSDSIIGILFFSYTTKVVMLGYTTESLEIGDLPIVSFDMRATHLFRRMRNATKNIKPMILGWKPKPGSGWQVGIRLFKLNSFVILLEISLAAFSAVLFYSPAFFLRRLVEYLETDPQRSHRGWGIVFALGLFVSGVTQTLATGQLWSISTTTLQVRLRVQLNSILFAKTLVRKDIASTGSNSPAGDKGSKDGPAPEGDAERKDEDDFSSKAQIMTLMTTDVDRVSDFSWHMFTLVDAPVEFVVGTIFLYSLLGVSCLFGLLVTCLFIPLNHFAGKVIVNAQDNLMKARDERVSLMNEILGGIRMIKFMAWERSFESRVHKVRRKELKYQRRNYYIEVLFNAIWSASPILVTLVSFWHFTVVRGQTLTPSVAFTSVIFDEMKFALNAVPETLINVLQSVVSLRRIEKYLIGAEVLPVPPAEEQDSTIALQNATVTWPQERARSASSSSSAAATPKTKFVLMDLSITFPQGELSLICGKLGSGKTLLLLSLLGEADVLTGQVLCPRSPPDAIASFQGEIPSQDRWLRPNVCAYVPQAAWLRNASIKDNILFNLPYVEERYQKTLEACALIADMKILEDGDEAEIGERGVNLSGGQKARVSLARAVYSRASVLFLDDVLSAVDAHTADHLFNECLRGELMEGRTVILVSHHVQLCAPGASYIVALDNGRVQFQGDREAFYASGVINGLVQSGAVASQEEEDEAKIPDAEELAETTAVTPSETSSVAAPSTLVVDPKPEKKKVPRKLVEEEKRAVGRIGKDVWLTYIRAAGGPWYWIIFFSSLILATLGPIAEKGWITKWAGATLRDEVPKSPMWYISIYAAITGANVVFATLRWFILYRGSIHASVILYERLLECVLFAKIRFHDTVSRGRLLNRFGKDFEGIDSNLSDHFGRSIINGMSAFATFATLSVVGGWPFVAVTLLVSVFYFQVAKVYGQTSRDMRRLDSVTRSPLYSLYGETIAGVGVLRAFGASSKFMRDMLRCVDTNSNPYYWMWGVNRWISSRFNVLSNFVIGCVAFIAVFSSMDAALAGFALTFSTTITNDLLFMVRRFVGLEQAMVAVERVKEYSELEREPPELVEPRPPASWPTTGRIECKGLIIRYSPELPNVLHGLTFEINPGEKVGILGRTGSGKSTLALSFFRFVEATEGKILIDGVDLSKVGLTDLRSRLKDPTILSGTLRSTLDVFDEYEDADIFEALRRVHLIPSSEEEDPVATVNANVFRDLDSPVSEGGDNFSTGEKQLLCMARAILKRSKVLLMDEATASVDYATDELIGKTIRHEFAESTILTIAHRLRTVIDYNRVVLLEDGRIIEFDTPANLLANRDSKFYALCKATGKEEFSTLKRLAGVTGITRETTTAST</sequence>
<accession>A0ACB6ZD08</accession>
<reference evidence="1" key="2">
    <citation type="journal article" date="2020" name="Nat. Commun.">
        <title>Large-scale genome sequencing of mycorrhizal fungi provides insights into the early evolution of symbiotic traits.</title>
        <authorList>
            <person name="Miyauchi S."/>
            <person name="Kiss E."/>
            <person name="Kuo A."/>
            <person name="Drula E."/>
            <person name="Kohler A."/>
            <person name="Sanchez-Garcia M."/>
            <person name="Morin E."/>
            <person name="Andreopoulos B."/>
            <person name="Barry K.W."/>
            <person name="Bonito G."/>
            <person name="Buee M."/>
            <person name="Carver A."/>
            <person name="Chen C."/>
            <person name="Cichocki N."/>
            <person name="Clum A."/>
            <person name="Culley D."/>
            <person name="Crous P.W."/>
            <person name="Fauchery L."/>
            <person name="Girlanda M."/>
            <person name="Hayes R.D."/>
            <person name="Keri Z."/>
            <person name="LaButti K."/>
            <person name="Lipzen A."/>
            <person name="Lombard V."/>
            <person name="Magnuson J."/>
            <person name="Maillard F."/>
            <person name="Murat C."/>
            <person name="Nolan M."/>
            <person name="Ohm R.A."/>
            <person name="Pangilinan J."/>
            <person name="Pereira M.F."/>
            <person name="Perotto S."/>
            <person name="Peter M."/>
            <person name="Pfister S."/>
            <person name="Riley R."/>
            <person name="Sitrit Y."/>
            <person name="Stielow J.B."/>
            <person name="Szollosi G."/>
            <person name="Zifcakova L."/>
            <person name="Stursova M."/>
            <person name="Spatafora J.W."/>
            <person name="Tedersoo L."/>
            <person name="Vaario L.M."/>
            <person name="Yamada A."/>
            <person name="Yan M."/>
            <person name="Wang P."/>
            <person name="Xu J."/>
            <person name="Bruns T."/>
            <person name="Baldrian P."/>
            <person name="Vilgalys R."/>
            <person name="Dunand C."/>
            <person name="Henrissat B."/>
            <person name="Grigoriev I.V."/>
            <person name="Hibbett D."/>
            <person name="Nagy L.G."/>
            <person name="Martin F.M."/>
        </authorList>
    </citation>
    <scope>NUCLEOTIDE SEQUENCE</scope>
    <source>
        <strain evidence="1">P2</strain>
    </source>
</reference>
<reference evidence="1" key="1">
    <citation type="submission" date="2019-10" db="EMBL/GenBank/DDBJ databases">
        <authorList>
            <consortium name="DOE Joint Genome Institute"/>
            <person name="Kuo A."/>
            <person name="Miyauchi S."/>
            <person name="Kiss E."/>
            <person name="Drula E."/>
            <person name="Kohler A."/>
            <person name="Sanchez-Garcia M."/>
            <person name="Andreopoulos B."/>
            <person name="Barry K.W."/>
            <person name="Bonito G."/>
            <person name="Buee M."/>
            <person name="Carver A."/>
            <person name="Chen C."/>
            <person name="Cichocki N."/>
            <person name="Clum A."/>
            <person name="Culley D."/>
            <person name="Crous P.W."/>
            <person name="Fauchery L."/>
            <person name="Girlanda M."/>
            <person name="Hayes R."/>
            <person name="Keri Z."/>
            <person name="Labutti K."/>
            <person name="Lipzen A."/>
            <person name="Lombard V."/>
            <person name="Magnuson J."/>
            <person name="Maillard F."/>
            <person name="Morin E."/>
            <person name="Murat C."/>
            <person name="Nolan M."/>
            <person name="Ohm R."/>
            <person name="Pangilinan J."/>
            <person name="Pereira M."/>
            <person name="Perotto S."/>
            <person name="Peter M."/>
            <person name="Riley R."/>
            <person name="Sitrit Y."/>
            <person name="Stielow B."/>
            <person name="Szollosi G."/>
            <person name="Zifcakova L."/>
            <person name="Stursova M."/>
            <person name="Spatafora J.W."/>
            <person name="Tedersoo L."/>
            <person name="Vaario L.-M."/>
            <person name="Yamada A."/>
            <person name="Yan M."/>
            <person name="Wang P."/>
            <person name="Xu J."/>
            <person name="Bruns T."/>
            <person name="Baldrian P."/>
            <person name="Vilgalys R."/>
            <person name="Henrissat B."/>
            <person name="Grigoriev I.V."/>
            <person name="Hibbett D."/>
            <person name="Nagy L.G."/>
            <person name="Martin F.M."/>
        </authorList>
    </citation>
    <scope>NUCLEOTIDE SEQUENCE</scope>
    <source>
        <strain evidence="1">P2</strain>
    </source>
</reference>
<organism evidence="1 2">
    <name type="scientific">Thelephora ganbajun</name>
    <name type="common">Ganba fungus</name>
    <dbReference type="NCBI Taxonomy" id="370292"/>
    <lineage>
        <taxon>Eukaryota</taxon>
        <taxon>Fungi</taxon>
        <taxon>Dikarya</taxon>
        <taxon>Basidiomycota</taxon>
        <taxon>Agaricomycotina</taxon>
        <taxon>Agaricomycetes</taxon>
        <taxon>Thelephorales</taxon>
        <taxon>Thelephoraceae</taxon>
        <taxon>Thelephora</taxon>
    </lineage>
</organism>
<keyword evidence="2" id="KW-1185">Reference proteome</keyword>
<proteinExistence type="predicted"/>